<evidence type="ECO:0000256" key="4">
    <source>
        <dbReference type="ARBA" id="ARBA00022980"/>
    </source>
</evidence>
<evidence type="ECO:0000256" key="6">
    <source>
        <dbReference type="ARBA" id="ARBA00035687"/>
    </source>
</evidence>
<keyword evidence="3 7" id="KW-0694">RNA-binding</keyword>
<evidence type="ECO:0000256" key="1">
    <source>
        <dbReference type="ARBA" id="ARBA00009296"/>
    </source>
</evidence>
<feature type="binding site" evidence="7">
    <location>
        <position position="19"/>
    </location>
    <ligand>
        <name>Zn(2+)</name>
        <dbReference type="ChEBI" id="CHEBI:29105"/>
    </ligand>
</feature>
<evidence type="ECO:0000256" key="7">
    <source>
        <dbReference type="HAMAP-Rule" id="MF_00501"/>
    </source>
</evidence>
<evidence type="ECO:0000256" key="5">
    <source>
        <dbReference type="ARBA" id="ARBA00023274"/>
    </source>
</evidence>
<keyword evidence="5 7" id="KW-0687">Ribonucleoprotein</keyword>
<feature type="binding site" evidence="7">
    <location>
        <position position="40"/>
    </location>
    <ligand>
        <name>Zn(2+)</name>
        <dbReference type="ChEBI" id="CHEBI:29105"/>
    </ligand>
</feature>
<evidence type="ECO:0000313" key="9">
    <source>
        <dbReference type="EMBL" id="OQA52070.1"/>
    </source>
</evidence>
<dbReference type="GO" id="GO:0005840">
    <property type="term" value="C:ribosome"/>
    <property type="evidence" value="ECO:0007669"/>
    <property type="project" value="UniProtKB-KW"/>
</dbReference>
<dbReference type="GO" id="GO:0019843">
    <property type="term" value="F:rRNA binding"/>
    <property type="evidence" value="ECO:0007669"/>
    <property type="project" value="UniProtKB-KW"/>
</dbReference>
<dbReference type="NCBIfam" id="NF000612">
    <property type="entry name" value="PRK00019.1"/>
    <property type="match status" value="1"/>
</dbReference>
<comment type="cofactor">
    <cofactor evidence="7">
        <name>Zn(2+)</name>
        <dbReference type="ChEBI" id="CHEBI:29105"/>
    </cofactor>
    <text evidence="7">Binds 1 zinc ion per subunit.</text>
</comment>
<dbReference type="GO" id="GO:0003735">
    <property type="term" value="F:structural constituent of ribosome"/>
    <property type="evidence" value="ECO:0007669"/>
    <property type="project" value="InterPro"/>
</dbReference>
<dbReference type="PANTHER" id="PTHR33280:SF1">
    <property type="entry name" value="LARGE RIBOSOMAL SUBUNIT PROTEIN BL31C"/>
    <property type="match status" value="1"/>
</dbReference>
<proteinExistence type="inferred from homology"/>
<accession>A0A1V5SC23</accession>
<dbReference type="SUPFAM" id="SSF143800">
    <property type="entry name" value="L28p-like"/>
    <property type="match status" value="1"/>
</dbReference>
<dbReference type="PRINTS" id="PR01249">
    <property type="entry name" value="RIBOSOMALL31"/>
</dbReference>
<evidence type="ECO:0000256" key="2">
    <source>
        <dbReference type="ARBA" id="ARBA00022730"/>
    </source>
</evidence>
<keyword evidence="7" id="KW-0479">Metal-binding</keyword>
<dbReference type="InterPro" id="IPR034704">
    <property type="entry name" value="Ribosomal_bL28/bL31-like_sf"/>
</dbReference>
<gene>
    <name evidence="7 9" type="primary">rpmE</name>
    <name evidence="9" type="ORF">BWY43_00677</name>
</gene>
<keyword evidence="2 7" id="KW-0699">rRNA-binding</keyword>
<feature type="binding site" evidence="7">
    <location>
        <position position="37"/>
    </location>
    <ligand>
        <name>Zn(2+)</name>
        <dbReference type="ChEBI" id="CHEBI:29105"/>
    </ligand>
</feature>
<feature type="binding site" evidence="7">
    <location>
        <position position="17"/>
    </location>
    <ligand>
        <name>Zn(2+)</name>
        <dbReference type="ChEBI" id="CHEBI:29105"/>
    </ligand>
</feature>
<comment type="function">
    <text evidence="7">Binds the 23S rRNA.</text>
</comment>
<dbReference type="HAMAP" id="MF_00501">
    <property type="entry name" value="Ribosomal_bL31_1"/>
    <property type="match status" value="1"/>
</dbReference>
<protein>
    <recommendedName>
        <fullName evidence="6 7">Large ribosomal subunit protein bL31</fullName>
    </recommendedName>
</protein>
<evidence type="ECO:0000256" key="3">
    <source>
        <dbReference type="ARBA" id="ARBA00022884"/>
    </source>
</evidence>
<dbReference type="GO" id="GO:1990904">
    <property type="term" value="C:ribonucleoprotein complex"/>
    <property type="evidence" value="ECO:0007669"/>
    <property type="project" value="UniProtKB-KW"/>
</dbReference>
<dbReference type="Gene3D" id="4.10.830.30">
    <property type="entry name" value="Ribosomal protein L31"/>
    <property type="match status" value="1"/>
</dbReference>
<comment type="similarity">
    <text evidence="1 7">Belongs to the bacterial ribosomal protein bL31 family. Type A subfamily.</text>
</comment>
<feature type="region of interest" description="Disordered" evidence="8">
    <location>
        <begin position="64"/>
        <end position="107"/>
    </location>
</feature>
<dbReference type="GO" id="GO:0006412">
    <property type="term" value="P:translation"/>
    <property type="evidence" value="ECO:0007669"/>
    <property type="project" value="UniProtKB-UniRule"/>
</dbReference>
<reference evidence="9" key="1">
    <citation type="submission" date="2017-02" db="EMBL/GenBank/DDBJ databases">
        <title>Delving into the versatile metabolic prowess of the omnipresent phylum Bacteroidetes.</title>
        <authorList>
            <person name="Nobu M.K."/>
            <person name="Mei R."/>
            <person name="Narihiro T."/>
            <person name="Kuroda K."/>
            <person name="Liu W.-T."/>
        </authorList>
    </citation>
    <scope>NUCLEOTIDE SEQUENCE</scope>
    <source>
        <strain evidence="9">ADurb.Bin280</strain>
    </source>
</reference>
<name>A0A1V5SC23_9BACT</name>
<dbReference type="InterPro" id="IPR042105">
    <property type="entry name" value="Ribosomal_bL31_sf"/>
</dbReference>
<evidence type="ECO:0000256" key="8">
    <source>
        <dbReference type="SAM" id="MobiDB-lite"/>
    </source>
</evidence>
<dbReference type="AlphaFoldDB" id="A0A1V5SC23"/>
<dbReference type="InterPro" id="IPR002150">
    <property type="entry name" value="Ribosomal_bL31"/>
</dbReference>
<dbReference type="InterPro" id="IPR027491">
    <property type="entry name" value="Ribosomal_bL31_A"/>
</dbReference>
<comment type="subunit">
    <text evidence="7">Part of the 50S ribosomal subunit.</text>
</comment>
<comment type="caution">
    <text evidence="9">The sequence shown here is derived from an EMBL/GenBank/DDBJ whole genome shotgun (WGS) entry which is preliminary data.</text>
</comment>
<dbReference type="Pfam" id="PF01197">
    <property type="entry name" value="Ribosomal_L31"/>
    <property type="match status" value="1"/>
</dbReference>
<dbReference type="Proteomes" id="UP000485367">
    <property type="component" value="Unassembled WGS sequence"/>
</dbReference>
<organism evidence="9">
    <name type="scientific">candidate division WS2 bacterium ADurb.Bin280</name>
    <dbReference type="NCBI Taxonomy" id="1852829"/>
    <lineage>
        <taxon>Bacteria</taxon>
        <taxon>candidate division WS2</taxon>
    </lineage>
</organism>
<keyword evidence="7" id="KW-0862">Zinc</keyword>
<keyword evidence="4 7" id="KW-0689">Ribosomal protein</keyword>
<feature type="compositionally biased region" description="Basic and acidic residues" evidence="8">
    <location>
        <begin position="86"/>
        <end position="107"/>
    </location>
</feature>
<feature type="compositionally biased region" description="Basic and acidic residues" evidence="8">
    <location>
        <begin position="64"/>
        <end position="77"/>
    </location>
</feature>
<dbReference type="NCBIfam" id="TIGR00105">
    <property type="entry name" value="L31"/>
    <property type="match status" value="1"/>
</dbReference>
<dbReference type="EMBL" id="MWBO01000049">
    <property type="protein sequence ID" value="OQA52070.1"/>
    <property type="molecule type" value="Genomic_DNA"/>
</dbReference>
<dbReference type="PROSITE" id="PS01143">
    <property type="entry name" value="RIBOSOMAL_L31"/>
    <property type="match status" value="1"/>
</dbReference>
<dbReference type="PANTHER" id="PTHR33280">
    <property type="entry name" value="50S RIBOSOMAL PROTEIN L31, CHLOROPLASTIC"/>
    <property type="match status" value="1"/>
</dbReference>
<sequence>MKKDIHPKYFENTKVTCSCGASFEIGSTIPELKVEICSNCHPVYTGKKKFIDTAGRLEKFMAKMEKSKKMQEEASERKKAKKEKVKKQDSQKNEEADLKEETNVSDK</sequence>
<dbReference type="GO" id="GO:0046872">
    <property type="term" value="F:metal ion binding"/>
    <property type="evidence" value="ECO:0007669"/>
    <property type="project" value="UniProtKB-KW"/>
</dbReference>